<evidence type="ECO:0000313" key="3">
    <source>
        <dbReference type="WBParaSite" id="jg24123"/>
    </source>
</evidence>
<sequence>MSLATASVNVSVIEIFENIGLAIAERLGHEGAKLVISSRNQQNVDKALEHLRNSVGKRNLQCIHYGLQLPSADCCLWCHQTAIVGLTKALANSLASKKITVNCISPGIIKTNFSKALWDGLDDQPAVNDDAPDSQDKFIQPALGRLAGLRSVQVWLLSYVVRMPAI</sequence>
<organism evidence="2 3">
    <name type="scientific">Ditylenchus dipsaci</name>
    <dbReference type="NCBI Taxonomy" id="166011"/>
    <lineage>
        <taxon>Eukaryota</taxon>
        <taxon>Metazoa</taxon>
        <taxon>Ecdysozoa</taxon>
        <taxon>Nematoda</taxon>
        <taxon>Chromadorea</taxon>
        <taxon>Rhabditida</taxon>
        <taxon>Tylenchina</taxon>
        <taxon>Tylenchomorpha</taxon>
        <taxon>Sphaerularioidea</taxon>
        <taxon>Anguinidae</taxon>
        <taxon>Anguininae</taxon>
        <taxon>Ditylenchus</taxon>
    </lineage>
</organism>
<dbReference type="SUPFAM" id="SSF51735">
    <property type="entry name" value="NAD(P)-binding Rossmann-fold domains"/>
    <property type="match status" value="1"/>
</dbReference>
<evidence type="ECO:0000256" key="1">
    <source>
        <dbReference type="ARBA" id="ARBA00006484"/>
    </source>
</evidence>
<proteinExistence type="inferred from homology"/>
<protein>
    <submittedName>
        <fullName evidence="3">Uncharacterized protein</fullName>
    </submittedName>
</protein>
<dbReference type="PANTHER" id="PTHR43943">
    <property type="entry name" value="DEHYDROGENASE/REDUCTASE (SDR FAMILY) MEMBER 4"/>
    <property type="match status" value="1"/>
</dbReference>
<dbReference type="PANTHER" id="PTHR43943:SF2">
    <property type="entry name" value="DEHYDROGENASE_REDUCTASE 4"/>
    <property type="match status" value="1"/>
</dbReference>
<accession>A0A915DXY0</accession>
<reference evidence="3" key="1">
    <citation type="submission" date="2022-11" db="UniProtKB">
        <authorList>
            <consortium name="WormBaseParasite"/>
        </authorList>
    </citation>
    <scope>IDENTIFICATION</scope>
</reference>
<evidence type="ECO:0000313" key="2">
    <source>
        <dbReference type="Proteomes" id="UP000887574"/>
    </source>
</evidence>
<dbReference type="WBParaSite" id="jg24123">
    <property type="protein sequence ID" value="jg24123"/>
    <property type="gene ID" value="jg24123"/>
</dbReference>
<dbReference type="Proteomes" id="UP000887574">
    <property type="component" value="Unplaced"/>
</dbReference>
<dbReference type="InterPro" id="IPR002347">
    <property type="entry name" value="SDR_fam"/>
</dbReference>
<keyword evidence="2" id="KW-1185">Reference proteome</keyword>
<comment type="similarity">
    <text evidence="1">Belongs to the short-chain dehydrogenases/reductases (SDR) family.</text>
</comment>
<dbReference type="Gene3D" id="3.40.50.720">
    <property type="entry name" value="NAD(P)-binding Rossmann-like Domain"/>
    <property type="match status" value="2"/>
</dbReference>
<dbReference type="Pfam" id="PF13561">
    <property type="entry name" value="adh_short_C2"/>
    <property type="match status" value="1"/>
</dbReference>
<name>A0A915DXY0_9BILA</name>
<dbReference type="InterPro" id="IPR036291">
    <property type="entry name" value="NAD(P)-bd_dom_sf"/>
</dbReference>
<dbReference type="AlphaFoldDB" id="A0A915DXY0"/>